<feature type="domain" description="Superoxide dismutase copper/zinc binding" evidence="2">
    <location>
        <begin position="49"/>
        <end position="175"/>
    </location>
</feature>
<dbReference type="GO" id="GO:0005507">
    <property type="term" value="F:copper ion binding"/>
    <property type="evidence" value="ECO:0007669"/>
    <property type="project" value="InterPro"/>
</dbReference>
<evidence type="ECO:0000313" key="4">
    <source>
        <dbReference type="Proteomes" id="UP000198977"/>
    </source>
</evidence>
<dbReference type="InterPro" id="IPR018152">
    <property type="entry name" value="SOD_Cu/Zn_BS"/>
</dbReference>
<dbReference type="STRING" id="74348.SAMN04488523_10880"/>
<dbReference type="GO" id="GO:0006801">
    <property type="term" value="P:superoxide metabolic process"/>
    <property type="evidence" value="ECO:0007669"/>
    <property type="project" value="InterPro"/>
</dbReference>
<dbReference type="EMBL" id="FOMW01000008">
    <property type="protein sequence ID" value="SFE54493.1"/>
    <property type="molecule type" value="Genomic_DNA"/>
</dbReference>
<proteinExistence type="inferred from homology"/>
<reference evidence="3 4" key="1">
    <citation type="submission" date="2016-10" db="EMBL/GenBank/DDBJ databases">
        <authorList>
            <person name="de Groot N.N."/>
        </authorList>
    </citation>
    <scope>NUCLEOTIDE SEQUENCE [LARGE SCALE GENOMIC DNA]</scope>
    <source>
        <strain evidence="3 4">DSM 11443</strain>
    </source>
</reference>
<dbReference type="Gene3D" id="2.60.40.200">
    <property type="entry name" value="Superoxide dismutase, copper/zinc binding domain"/>
    <property type="match status" value="1"/>
</dbReference>
<gene>
    <name evidence="3" type="ORF">SAMN04488523_10880</name>
</gene>
<dbReference type="PANTHER" id="PTHR10003">
    <property type="entry name" value="SUPEROXIDE DISMUTASE CU-ZN -RELATED"/>
    <property type="match status" value="1"/>
</dbReference>
<dbReference type="AlphaFoldDB" id="A0A1I2BGT4"/>
<sequence>MIKEKTLKNFQIVGVVIAAMSVGTAAIAEQHVQPAAAALVSGQDSALAGDVVLSTTASGRVLVQININGVPPGEHAIHLHETGDCSATDFKSAGGHISGAAQHGVLAQGGPHPGDMPNVTVAEDGKLKVDVFLDLLDIDSMVRDKDGAAFVIHGQADDYMSQPAGDAGPRIACGVFEQSS</sequence>
<dbReference type="Pfam" id="PF00080">
    <property type="entry name" value="Sod_Cu"/>
    <property type="match status" value="1"/>
</dbReference>
<keyword evidence="4" id="KW-1185">Reference proteome</keyword>
<evidence type="ECO:0000256" key="1">
    <source>
        <dbReference type="ARBA" id="ARBA00010457"/>
    </source>
</evidence>
<dbReference type="SUPFAM" id="SSF49329">
    <property type="entry name" value="Cu,Zn superoxide dismutase-like"/>
    <property type="match status" value="1"/>
</dbReference>
<name>A0A1I2BGT4_9RHOB</name>
<evidence type="ECO:0000313" key="3">
    <source>
        <dbReference type="EMBL" id="SFE54493.1"/>
    </source>
</evidence>
<organism evidence="3 4">
    <name type="scientific">Sulfitobacter brevis</name>
    <dbReference type="NCBI Taxonomy" id="74348"/>
    <lineage>
        <taxon>Bacteria</taxon>
        <taxon>Pseudomonadati</taxon>
        <taxon>Pseudomonadota</taxon>
        <taxon>Alphaproteobacteria</taxon>
        <taxon>Rhodobacterales</taxon>
        <taxon>Roseobacteraceae</taxon>
        <taxon>Sulfitobacter</taxon>
    </lineage>
</organism>
<protein>
    <submittedName>
        <fullName evidence="3">Superoxide dismutase, Cu-Zn family</fullName>
    </submittedName>
</protein>
<dbReference type="Proteomes" id="UP000198977">
    <property type="component" value="Unassembled WGS sequence"/>
</dbReference>
<accession>A0A1I2BGT4</accession>
<dbReference type="InterPro" id="IPR036423">
    <property type="entry name" value="SOD-like_Cu/Zn_dom_sf"/>
</dbReference>
<dbReference type="PROSITE" id="PS00087">
    <property type="entry name" value="SOD_CU_ZN_1"/>
    <property type="match status" value="1"/>
</dbReference>
<dbReference type="InterPro" id="IPR001424">
    <property type="entry name" value="SOD_Cu_Zn_dom"/>
</dbReference>
<evidence type="ECO:0000259" key="2">
    <source>
        <dbReference type="Pfam" id="PF00080"/>
    </source>
</evidence>
<comment type="similarity">
    <text evidence="1">Belongs to the Cu-Zn superoxide dismutase family.</text>
</comment>
<dbReference type="InterPro" id="IPR024134">
    <property type="entry name" value="SOD_Cu/Zn_/chaperone"/>
</dbReference>